<dbReference type="Proteomes" id="UP001595953">
    <property type="component" value="Unassembled WGS sequence"/>
</dbReference>
<protein>
    <submittedName>
        <fullName evidence="3">Heavy-metal-associated domain-containing protein</fullName>
    </submittedName>
</protein>
<evidence type="ECO:0000313" key="3">
    <source>
        <dbReference type="EMBL" id="MFC4722730.1"/>
    </source>
</evidence>
<dbReference type="InterPro" id="IPR006121">
    <property type="entry name" value="HMA_dom"/>
</dbReference>
<dbReference type="InterPro" id="IPR036163">
    <property type="entry name" value="HMA_dom_sf"/>
</dbReference>
<dbReference type="SUPFAM" id="SSF55008">
    <property type="entry name" value="HMA, heavy metal-associated domain"/>
    <property type="match status" value="1"/>
</dbReference>
<reference evidence="4" key="1">
    <citation type="journal article" date="2019" name="Int. J. Syst. Evol. Microbiol.">
        <title>The Global Catalogue of Microorganisms (GCM) 10K type strain sequencing project: providing services to taxonomists for standard genome sequencing and annotation.</title>
        <authorList>
            <consortium name="The Broad Institute Genomics Platform"/>
            <consortium name="The Broad Institute Genome Sequencing Center for Infectious Disease"/>
            <person name="Wu L."/>
            <person name="Ma J."/>
        </authorList>
    </citation>
    <scope>NUCLEOTIDE SEQUENCE [LARGE SCALE GENOMIC DNA]</scope>
    <source>
        <strain evidence="4">CCUG 63682</strain>
    </source>
</reference>
<accession>A0ABV9N575</accession>
<dbReference type="PANTHER" id="PTHR46594:SF4">
    <property type="entry name" value="P-TYPE CATION-TRANSPORTING ATPASE"/>
    <property type="match status" value="1"/>
</dbReference>
<dbReference type="RefSeq" id="WP_387963488.1">
    <property type="nucleotide sequence ID" value="NZ_JBHSGP010000014.1"/>
</dbReference>
<comment type="caution">
    <text evidence="3">The sequence shown here is derived from an EMBL/GenBank/DDBJ whole genome shotgun (WGS) entry which is preliminary data.</text>
</comment>
<organism evidence="3 4">
    <name type="scientific">Geojedonia litorea</name>
    <dbReference type="NCBI Taxonomy" id="1268269"/>
    <lineage>
        <taxon>Bacteria</taxon>
        <taxon>Pseudomonadati</taxon>
        <taxon>Bacteroidota</taxon>
        <taxon>Flavobacteriia</taxon>
        <taxon>Flavobacteriales</taxon>
        <taxon>Flavobacteriaceae</taxon>
        <taxon>Geojedonia</taxon>
    </lineage>
</organism>
<evidence type="ECO:0000259" key="2">
    <source>
        <dbReference type="PROSITE" id="PS50846"/>
    </source>
</evidence>
<dbReference type="PANTHER" id="PTHR46594">
    <property type="entry name" value="P-TYPE CATION-TRANSPORTING ATPASE"/>
    <property type="match status" value="1"/>
</dbReference>
<name>A0ABV9N575_9FLAO</name>
<evidence type="ECO:0000256" key="1">
    <source>
        <dbReference type="ARBA" id="ARBA00022723"/>
    </source>
</evidence>
<dbReference type="CDD" id="cd00371">
    <property type="entry name" value="HMA"/>
    <property type="match status" value="1"/>
</dbReference>
<proteinExistence type="predicted"/>
<dbReference type="PROSITE" id="PS51257">
    <property type="entry name" value="PROKAR_LIPOPROTEIN"/>
    <property type="match status" value="1"/>
</dbReference>
<dbReference type="Gene3D" id="3.30.70.100">
    <property type="match status" value="1"/>
</dbReference>
<sequence length="130" mass="14172">MNTFKNILLIVVTFTLVVACKNEAKPEIKTIETNETSMVANTVDHDAVYAKAEFGIEGMSCAIGCAKTIEKKLAKLDGVKSVKVDFSKELAMVEYDQAKITPATLTATVSKAGEVYKVKNMKTVDVFSKE</sequence>
<evidence type="ECO:0000313" key="4">
    <source>
        <dbReference type="Proteomes" id="UP001595953"/>
    </source>
</evidence>
<dbReference type="Pfam" id="PF00403">
    <property type="entry name" value="HMA"/>
    <property type="match status" value="1"/>
</dbReference>
<dbReference type="EMBL" id="JBHSGP010000014">
    <property type="protein sequence ID" value="MFC4722730.1"/>
    <property type="molecule type" value="Genomic_DNA"/>
</dbReference>
<keyword evidence="4" id="KW-1185">Reference proteome</keyword>
<keyword evidence="1" id="KW-0479">Metal-binding</keyword>
<dbReference type="PROSITE" id="PS50846">
    <property type="entry name" value="HMA_2"/>
    <property type="match status" value="1"/>
</dbReference>
<gene>
    <name evidence="3" type="ORF">ACFO5O_10380</name>
</gene>
<feature type="domain" description="HMA" evidence="2">
    <location>
        <begin position="50"/>
        <end position="117"/>
    </location>
</feature>